<evidence type="ECO:0000313" key="11">
    <source>
        <dbReference type="Proteomes" id="UP000293434"/>
    </source>
</evidence>
<evidence type="ECO:0000313" key="17">
    <source>
        <dbReference type="Proteomes" id="UP000459702"/>
    </source>
</evidence>
<dbReference type="Pfam" id="PF00149">
    <property type="entry name" value="Metallophos"/>
    <property type="match status" value="1"/>
</dbReference>
<evidence type="ECO:0000259" key="1">
    <source>
        <dbReference type="Pfam" id="PF00149"/>
    </source>
</evidence>
<dbReference type="Proteomes" id="UP000459702">
    <property type="component" value="Unassembled WGS sequence"/>
</dbReference>
<dbReference type="PANTHER" id="PTHR31302:SF0">
    <property type="entry name" value="TRANSMEMBRANE PROTEIN WITH METALLOPHOSPHOESTERASE DOMAIN"/>
    <property type="match status" value="1"/>
</dbReference>
<evidence type="ECO:0000313" key="9">
    <source>
        <dbReference type="EMBL" id="CAC8238590.1"/>
    </source>
</evidence>
<reference evidence="12 13" key="2">
    <citation type="submission" date="2019-12" db="EMBL/GenBank/DDBJ databases">
        <authorList>
            <consortium name="Pathogen Informatics"/>
        </authorList>
    </citation>
    <scope>NUCLEOTIDE SEQUENCE [LARGE SCALE GENOMIC DNA]</scope>
    <source>
        <strain evidence="9 19">MOS105</strain>
        <strain evidence="2 15">S040_N01_C01</strain>
        <strain evidence="3 13">S087_N01_C01</strain>
        <strain evidence="8 18">SG160</strain>
        <strain evidence="6 17">T012_N10_C04</strain>
        <strain evidence="4 12">T012_N16_C08</strain>
        <strain evidence="5 14">T065_N03_C06</strain>
        <strain evidence="7 16">T197_A02_C01</strain>
    </source>
</reference>
<dbReference type="Proteomes" id="UP000443506">
    <property type="component" value="Unassembled WGS sequence"/>
</dbReference>
<evidence type="ECO:0000313" key="3">
    <source>
        <dbReference type="EMBL" id="CAA4170626.1"/>
    </source>
</evidence>
<dbReference type="EMBL" id="CACUNS010000024">
    <property type="protein sequence ID" value="CAA6128278.1"/>
    <property type="molecule type" value="Genomic_DNA"/>
</dbReference>
<evidence type="ECO:0000313" key="19">
    <source>
        <dbReference type="Proteomes" id="UP000507112"/>
    </source>
</evidence>
<dbReference type="Proteomes" id="UP000442696">
    <property type="component" value="Unassembled WGS sequence"/>
</dbReference>
<sequence>MKIAYLNDLHIDSWIKFNNNEHKNRKKIEEFINTIFSKSEKECLEAEILVIAGDISHHNSISKLTIEVFSKYFNKVYVVLGNHDYYLISKTQMRRYKANSLNRIIELNDMLADNERVVLLHSAVNKVTDIYKGLRIAGCTMTSKPNTEEEISFYNGFMNDSRYIPNKVNDLNSMDMKSYEDIKEFKPDLFISHYPLLMTYSHKLHLHDGSNGSFLCKVDEHIAPINFFGHVHERGDYDIGSSFYTNAIGYKGELSNETIALKVINI</sequence>
<dbReference type="Proteomes" id="UP000459586">
    <property type="component" value="Unassembled WGS sequence"/>
</dbReference>
<dbReference type="EMBL" id="CACTOE010000036">
    <property type="protein sequence ID" value="CAA4170626.1"/>
    <property type="molecule type" value="Genomic_DNA"/>
</dbReference>
<dbReference type="EMBL" id="CACTPI010000021">
    <property type="protein sequence ID" value="CAA4168460.1"/>
    <property type="molecule type" value="Genomic_DNA"/>
</dbReference>
<evidence type="ECO:0000313" key="18">
    <source>
        <dbReference type="Proteomes" id="UP000505390"/>
    </source>
</evidence>
<dbReference type="AlphaFoldDB" id="A0A0Z4J4G6"/>
<comment type="caution">
    <text evidence="5">The sequence shown here is derived from an EMBL/GenBank/DDBJ whole genome shotgun (WGS) entry which is preliminary data.</text>
</comment>
<evidence type="ECO:0000313" key="13">
    <source>
        <dbReference type="Proteomes" id="UP000442782"/>
    </source>
</evidence>
<evidence type="ECO:0000313" key="4">
    <source>
        <dbReference type="EMBL" id="CAA4399028.1"/>
    </source>
</evidence>
<dbReference type="EMBL" id="CACURZ010000022">
    <property type="protein sequence ID" value="CAA6391920.1"/>
    <property type="molecule type" value="Genomic_DNA"/>
</dbReference>
<evidence type="ECO:0000313" key="14">
    <source>
        <dbReference type="Proteomes" id="UP000443506"/>
    </source>
</evidence>
<proteinExistence type="predicted"/>
<evidence type="ECO:0000313" key="6">
    <source>
        <dbReference type="EMBL" id="CAA6128278.1"/>
    </source>
</evidence>
<dbReference type="Proteomes" id="UP000442782">
    <property type="component" value="Unassembled WGS sequence"/>
</dbReference>
<evidence type="ECO:0000313" key="2">
    <source>
        <dbReference type="EMBL" id="CAA4168460.1"/>
    </source>
</evidence>
<evidence type="ECO:0000313" key="7">
    <source>
        <dbReference type="EMBL" id="CAA6391920.1"/>
    </source>
</evidence>
<evidence type="ECO:0000313" key="16">
    <source>
        <dbReference type="Proteomes" id="UP000459586"/>
    </source>
</evidence>
<name>A0A0Z4J4G6_STAAU</name>
<dbReference type="Gene3D" id="3.60.21.10">
    <property type="match status" value="1"/>
</dbReference>
<accession>A0A0Z4J4G6</accession>
<evidence type="ECO:0000313" key="8">
    <source>
        <dbReference type="EMBL" id="CAC5811603.1"/>
    </source>
</evidence>
<organism evidence="5 14">
    <name type="scientific">Staphylococcus aureus</name>
    <dbReference type="NCBI Taxonomy" id="1280"/>
    <lineage>
        <taxon>Bacteria</taxon>
        <taxon>Bacillati</taxon>
        <taxon>Bacillota</taxon>
        <taxon>Bacilli</taxon>
        <taxon>Bacillales</taxon>
        <taxon>Staphylococcaceae</taxon>
        <taxon>Staphylococcus</taxon>
    </lineage>
</organism>
<evidence type="ECO:0000313" key="12">
    <source>
        <dbReference type="Proteomes" id="UP000442696"/>
    </source>
</evidence>
<dbReference type="SUPFAM" id="SSF56300">
    <property type="entry name" value="Metallo-dependent phosphatases"/>
    <property type="match status" value="1"/>
</dbReference>
<evidence type="ECO:0000313" key="5">
    <source>
        <dbReference type="EMBL" id="CAA4707395.1"/>
    </source>
</evidence>
<dbReference type="RefSeq" id="WP_000686449.1">
    <property type="nucleotide sequence ID" value="NZ_CACTOC010000037.1"/>
</dbReference>
<dbReference type="InterPro" id="IPR051158">
    <property type="entry name" value="Metallophosphoesterase_sf"/>
</dbReference>
<dbReference type="EMBL" id="RQTC01000020">
    <property type="protein sequence ID" value="RZH95580.1"/>
    <property type="molecule type" value="Genomic_DNA"/>
</dbReference>
<evidence type="ECO:0000313" key="15">
    <source>
        <dbReference type="Proteomes" id="UP000443708"/>
    </source>
</evidence>
<dbReference type="EMBL" id="CAIIGD010000018">
    <property type="protein sequence ID" value="CAC8238590.1"/>
    <property type="molecule type" value="Genomic_DNA"/>
</dbReference>
<dbReference type="EMBL" id="CACTWD010000024">
    <property type="protein sequence ID" value="CAA4707395.1"/>
    <property type="molecule type" value="Genomic_DNA"/>
</dbReference>
<dbReference type="Proteomes" id="UP000507112">
    <property type="component" value="Unassembled WGS sequence"/>
</dbReference>
<dbReference type="GO" id="GO:0016787">
    <property type="term" value="F:hydrolase activity"/>
    <property type="evidence" value="ECO:0007669"/>
    <property type="project" value="InterPro"/>
</dbReference>
<dbReference type="Proteomes" id="UP000293434">
    <property type="component" value="Unassembled WGS sequence"/>
</dbReference>
<dbReference type="PANTHER" id="PTHR31302">
    <property type="entry name" value="TRANSMEMBRANE PROTEIN WITH METALLOPHOSPHOESTERASE DOMAIN-RELATED"/>
    <property type="match status" value="1"/>
</dbReference>
<dbReference type="Proteomes" id="UP000505390">
    <property type="component" value="Unassembled WGS sequence"/>
</dbReference>
<dbReference type="Proteomes" id="UP000443708">
    <property type="component" value="Unassembled WGS sequence"/>
</dbReference>
<dbReference type="InterPro" id="IPR029052">
    <property type="entry name" value="Metallo-depent_PP-like"/>
</dbReference>
<feature type="domain" description="Calcineurin-like phosphoesterase" evidence="1">
    <location>
        <begin position="1"/>
        <end position="233"/>
    </location>
</feature>
<gene>
    <name evidence="10" type="ORF">EIG94_02080</name>
    <name evidence="3" type="ORF">SAMEA1029512_02800</name>
    <name evidence="2" type="ORF">SAMEA1029528_02746</name>
    <name evidence="4" type="ORF">SAMEA2078260_02655</name>
    <name evidence="6" type="ORF">SAMEA2078588_02665</name>
    <name evidence="7" type="ORF">SAMEA2080344_02679</name>
    <name evidence="5" type="ORF">SAMEA2081063_02724</name>
    <name evidence="8" type="ORF">SAMEA4008575_02806</name>
    <name evidence="9" type="ORF">SAMEA70146418_02830</name>
</gene>
<dbReference type="EMBL" id="CACTQT010000023">
    <property type="protein sequence ID" value="CAA4399028.1"/>
    <property type="molecule type" value="Genomic_DNA"/>
</dbReference>
<protein>
    <submittedName>
        <fullName evidence="5">Phage putative phosphoesterase</fullName>
    </submittedName>
    <submittedName>
        <fullName evidence="10">Serine/threonine protein phosphatase</fullName>
    </submittedName>
</protein>
<dbReference type="InterPro" id="IPR004843">
    <property type="entry name" value="Calcineurin-like_PHP"/>
</dbReference>
<reference evidence="10 11" key="1">
    <citation type="submission" date="2018-11" db="EMBL/GenBank/DDBJ databases">
        <title>Genomic profiling of Staphylococcus species from a Poultry farm system in KwaZulu-Natal, South Africa.</title>
        <authorList>
            <person name="Amoako D.G."/>
            <person name="Somboro A.M."/>
            <person name="Abia A.L.K."/>
            <person name="Bester L.A."/>
            <person name="Essack S.Y."/>
        </authorList>
    </citation>
    <scope>NUCLEOTIDE SEQUENCE [LARGE SCALE GENOMIC DNA]</scope>
    <source>
        <strain evidence="10 11">SA9</strain>
    </source>
</reference>
<evidence type="ECO:0000313" key="10">
    <source>
        <dbReference type="EMBL" id="RZH95580.1"/>
    </source>
</evidence>
<dbReference type="EMBL" id="CAIGXB010000017">
    <property type="protein sequence ID" value="CAC5811603.1"/>
    <property type="molecule type" value="Genomic_DNA"/>
</dbReference>
<dbReference type="OMA" id="PNIFISH"/>